<evidence type="ECO:0000256" key="1">
    <source>
        <dbReference type="ARBA" id="ARBA00004141"/>
    </source>
</evidence>
<name>A0ABV5UYN7_9MICO</name>
<evidence type="ECO:0000256" key="6">
    <source>
        <dbReference type="SAM" id="Phobius"/>
    </source>
</evidence>
<dbReference type="EMBL" id="JBHMAX010000002">
    <property type="protein sequence ID" value="MFB9730667.1"/>
    <property type="molecule type" value="Genomic_DNA"/>
</dbReference>
<dbReference type="RefSeq" id="WP_238330278.1">
    <property type="nucleotide sequence ID" value="NZ_JBHMAX010000002.1"/>
</dbReference>
<evidence type="ECO:0000313" key="8">
    <source>
        <dbReference type="Proteomes" id="UP001589613"/>
    </source>
</evidence>
<dbReference type="Pfam" id="PF09685">
    <property type="entry name" value="MamF_MmsF"/>
    <property type="match status" value="1"/>
</dbReference>
<feature type="compositionally biased region" description="Pro residues" evidence="5">
    <location>
        <begin position="1"/>
        <end position="12"/>
    </location>
</feature>
<feature type="region of interest" description="Disordered" evidence="5">
    <location>
        <begin position="1"/>
        <end position="31"/>
    </location>
</feature>
<evidence type="ECO:0000256" key="2">
    <source>
        <dbReference type="ARBA" id="ARBA00022692"/>
    </source>
</evidence>
<evidence type="ECO:0000313" key="7">
    <source>
        <dbReference type="EMBL" id="MFB9730667.1"/>
    </source>
</evidence>
<sequence length="153" mass="16991">MSTAPPPPPLPGDRPSEPRQGQEWAPTRSGQVPVEGEERTMMLLAHLSAPISFLLSGAWLPFLGPLLVWVFYKDRSQAVRTASAGAFNFNVSMTIASWALWLSVILTLGIGFLWALPLWLVLFVVQIWAHVKGAMMASRGEVFEYPFQIRILS</sequence>
<evidence type="ECO:0000256" key="3">
    <source>
        <dbReference type="ARBA" id="ARBA00022989"/>
    </source>
</evidence>
<feature type="transmembrane region" description="Helical" evidence="6">
    <location>
        <begin position="84"/>
        <end position="106"/>
    </location>
</feature>
<evidence type="ECO:0000256" key="5">
    <source>
        <dbReference type="SAM" id="MobiDB-lite"/>
    </source>
</evidence>
<accession>A0ABV5UYN7</accession>
<reference evidence="7 8" key="1">
    <citation type="submission" date="2024-09" db="EMBL/GenBank/DDBJ databases">
        <authorList>
            <person name="Sun Q."/>
            <person name="Mori K."/>
        </authorList>
    </citation>
    <scope>NUCLEOTIDE SEQUENCE [LARGE SCALE GENOMIC DNA]</scope>
    <source>
        <strain evidence="7 8">JCM 12763</strain>
    </source>
</reference>
<organism evidence="7 8">
    <name type="scientific">Ornithinimicrobium kibberense</name>
    <dbReference type="NCBI Taxonomy" id="282060"/>
    <lineage>
        <taxon>Bacteria</taxon>
        <taxon>Bacillati</taxon>
        <taxon>Actinomycetota</taxon>
        <taxon>Actinomycetes</taxon>
        <taxon>Micrococcales</taxon>
        <taxon>Ornithinimicrobiaceae</taxon>
        <taxon>Ornithinimicrobium</taxon>
    </lineage>
</organism>
<keyword evidence="8" id="KW-1185">Reference proteome</keyword>
<keyword evidence="4 6" id="KW-0472">Membrane</keyword>
<protein>
    <submittedName>
        <fullName evidence="7">DUF4870 domain-containing protein</fullName>
    </submittedName>
</protein>
<dbReference type="Proteomes" id="UP001589613">
    <property type="component" value="Unassembled WGS sequence"/>
</dbReference>
<feature type="transmembrane region" description="Helical" evidence="6">
    <location>
        <begin position="112"/>
        <end position="131"/>
    </location>
</feature>
<keyword evidence="3 6" id="KW-1133">Transmembrane helix</keyword>
<comment type="subcellular location">
    <subcellularLocation>
        <location evidence="1">Membrane</location>
        <topology evidence="1">Multi-pass membrane protein</topology>
    </subcellularLocation>
</comment>
<gene>
    <name evidence="7" type="ORF">ACFFN0_01250</name>
</gene>
<feature type="transmembrane region" description="Helical" evidence="6">
    <location>
        <begin position="51"/>
        <end position="72"/>
    </location>
</feature>
<evidence type="ECO:0000256" key="4">
    <source>
        <dbReference type="ARBA" id="ARBA00023136"/>
    </source>
</evidence>
<comment type="caution">
    <text evidence="7">The sequence shown here is derived from an EMBL/GenBank/DDBJ whole genome shotgun (WGS) entry which is preliminary data.</text>
</comment>
<dbReference type="InterPro" id="IPR019109">
    <property type="entry name" value="MamF_MmsF"/>
</dbReference>
<proteinExistence type="predicted"/>
<keyword evidence="2 6" id="KW-0812">Transmembrane</keyword>